<feature type="binding site" evidence="19">
    <location>
        <position position="273"/>
    </location>
    <ligand>
        <name>Zn(2+)</name>
        <dbReference type="ChEBI" id="CHEBI:29105"/>
    </ligand>
</feature>
<dbReference type="GO" id="GO:0008705">
    <property type="term" value="F:methionine synthase activity"/>
    <property type="evidence" value="ECO:0007669"/>
    <property type="project" value="UniProtKB-EC"/>
</dbReference>
<dbReference type="Gene3D" id="1.10.1240.10">
    <property type="entry name" value="Methionine synthase domain"/>
    <property type="match status" value="1"/>
</dbReference>
<evidence type="ECO:0000256" key="20">
    <source>
        <dbReference type="SAM" id="MobiDB-lite"/>
    </source>
</evidence>
<dbReference type="Proteomes" id="UP000243205">
    <property type="component" value="Unassembled WGS sequence"/>
</dbReference>
<evidence type="ECO:0000256" key="16">
    <source>
        <dbReference type="ARBA" id="ARBA00023285"/>
    </source>
</evidence>
<keyword evidence="8 19" id="KW-0489">Methyltransferase</keyword>
<evidence type="ECO:0000313" key="25">
    <source>
        <dbReference type="EMBL" id="SDE71344.1"/>
    </source>
</evidence>
<dbReference type="InterPro" id="IPR011005">
    <property type="entry name" value="Dihydropteroate_synth-like_sf"/>
</dbReference>
<comment type="catalytic activity">
    <reaction evidence="1">
        <text>(6S)-5-methyl-5,6,7,8-tetrahydrofolate + L-homocysteine = (6S)-5,6,7,8-tetrahydrofolate + L-methionine</text>
        <dbReference type="Rhea" id="RHEA:11172"/>
        <dbReference type="ChEBI" id="CHEBI:18608"/>
        <dbReference type="ChEBI" id="CHEBI:57453"/>
        <dbReference type="ChEBI" id="CHEBI:57844"/>
        <dbReference type="ChEBI" id="CHEBI:58199"/>
        <dbReference type="EC" id="2.1.1.13"/>
    </reaction>
</comment>
<dbReference type="PROSITE" id="PS50972">
    <property type="entry name" value="PTERIN_BINDING"/>
    <property type="match status" value="1"/>
</dbReference>
<dbReference type="AlphaFoldDB" id="A0A1G7F624"/>
<dbReference type="SUPFAM" id="SSF51717">
    <property type="entry name" value="Dihydropteroate synthetase-like"/>
    <property type="match status" value="1"/>
</dbReference>
<dbReference type="PROSITE" id="PS51337">
    <property type="entry name" value="B12_BINDING_NTER"/>
    <property type="match status" value="1"/>
</dbReference>
<evidence type="ECO:0000259" key="24">
    <source>
        <dbReference type="PROSITE" id="PS51337"/>
    </source>
</evidence>
<keyword evidence="9" id="KW-0028">Amino-acid biosynthesis</keyword>
<dbReference type="InterPro" id="IPR003759">
    <property type="entry name" value="Cbl-bd_cap"/>
</dbReference>
<evidence type="ECO:0000256" key="10">
    <source>
        <dbReference type="ARBA" id="ARBA00022628"/>
    </source>
</evidence>
<dbReference type="InterPro" id="IPR006158">
    <property type="entry name" value="Cobalamin-bd"/>
</dbReference>
<dbReference type="EMBL" id="FNAQ01000029">
    <property type="protein sequence ID" value="SDE71344.1"/>
    <property type="molecule type" value="Genomic_DNA"/>
</dbReference>
<dbReference type="GO" id="GO:0050667">
    <property type="term" value="P:homocysteine metabolic process"/>
    <property type="evidence" value="ECO:0007669"/>
    <property type="project" value="TreeGrafter"/>
</dbReference>
<dbReference type="GO" id="GO:0046872">
    <property type="term" value="F:metal ion binding"/>
    <property type="evidence" value="ECO:0007669"/>
    <property type="project" value="UniProtKB-KW"/>
</dbReference>
<dbReference type="InterPro" id="IPR000489">
    <property type="entry name" value="Pterin-binding_dom"/>
</dbReference>
<keyword evidence="10" id="KW-0846">Cobalamin</keyword>
<dbReference type="PROSITE" id="PS50970">
    <property type="entry name" value="HCY"/>
    <property type="match status" value="1"/>
</dbReference>
<evidence type="ECO:0000256" key="12">
    <source>
        <dbReference type="ARBA" id="ARBA00022691"/>
    </source>
</evidence>
<comment type="cofactor">
    <cofactor evidence="2 19">
        <name>Zn(2+)</name>
        <dbReference type="ChEBI" id="CHEBI:29105"/>
    </cofactor>
</comment>
<keyword evidence="14 19" id="KW-0862">Zinc</keyword>
<dbReference type="GO" id="GO:0031419">
    <property type="term" value="F:cobalamin binding"/>
    <property type="evidence" value="ECO:0007669"/>
    <property type="project" value="UniProtKB-KW"/>
</dbReference>
<feature type="compositionally biased region" description="Basic and acidic residues" evidence="20">
    <location>
        <begin position="812"/>
        <end position="822"/>
    </location>
</feature>
<dbReference type="PANTHER" id="PTHR45833:SF1">
    <property type="entry name" value="METHIONINE SYNTHASE"/>
    <property type="match status" value="1"/>
</dbReference>
<evidence type="ECO:0000259" key="23">
    <source>
        <dbReference type="PROSITE" id="PS51332"/>
    </source>
</evidence>
<feature type="region of interest" description="Disordered" evidence="20">
    <location>
        <begin position="800"/>
        <end position="822"/>
    </location>
</feature>
<dbReference type="RefSeq" id="WP_092080830.1">
    <property type="nucleotide sequence ID" value="NZ_FNAQ01000029.1"/>
</dbReference>
<dbReference type="GO" id="GO:0005829">
    <property type="term" value="C:cytosol"/>
    <property type="evidence" value="ECO:0007669"/>
    <property type="project" value="TreeGrafter"/>
</dbReference>
<dbReference type="GO" id="GO:0046653">
    <property type="term" value="P:tetrahydrofolate metabolic process"/>
    <property type="evidence" value="ECO:0007669"/>
    <property type="project" value="TreeGrafter"/>
</dbReference>
<keyword evidence="16" id="KW-0170">Cobalt</keyword>
<dbReference type="InterPro" id="IPR036724">
    <property type="entry name" value="Cobalamin-bd_sf"/>
</dbReference>
<name>A0A1G7F624_9BACT</name>
<evidence type="ECO:0000256" key="5">
    <source>
        <dbReference type="ARBA" id="ARBA00010398"/>
    </source>
</evidence>
<evidence type="ECO:0000256" key="1">
    <source>
        <dbReference type="ARBA" id="ARBA00001700"/>
    </source>
</evidence>
<dbReference type="CDD" id="cd02070">
    <property type="entry name" value="corrinoid_protein_B12-BD"/>
    <property type="match status" value="1"/>
</dbReference>
<keyword evidence="15" id="KW-0486">Methionine biosynthesis</keyword>
<evidence type="ECO:0000256" key="17">
    <source>
        <dbReference type="ARBA" id="ARBA00025552"/>
    </source>
</evidence>
<dbReference type="SUPFAM" id="SSF52242">
    <property type="entry name" value="Cobalamin (vitamin B12)-binding domain"/>
    <property type="match status" value="1"/>
</dbReference>
<dbReference type="InterPro" id="IPR050554">
    <property type="entry name" value="Met_Synthase/Corrinoid"/>
</dbReference>
<keyword evidence="11 19" id="KW-0808">Transferase</keyword>
<dbReference type="STRING" id="57664.SAMN05661003_1293"/>
<evidence type="ECO:0000256" key="19">
    <source>
        <dbReference type="PROSITE-ProRule" id="PRU00333"/>
    </source>
</evidence>
<dbReference type="InterPro" id="IPR036589">
    <property type="entry name" value="HCY_dom_sf"/>
</dbReference>
<dbReference type="InterPro" id="IPR036594">
    <property type="entry name" value="Meth_synthase_dom"/>
</dbReference>
<comment type="cofactor">
    <cofactor evidence="3">
        <name>methylcob(III)alamin</name>
        <dbReference type="ChEBI" id="CHEBI:28115"/>
    </cofactor>
</comment>
<dbReference type="Pfam" id="PF02574">
    <property type="entry name" value="S-methyl_trans"/>
    <property type="match status" value="1"/>
</dbReference>
<evidence type="ECO:0000256" key="14">
    <source>
        <dbReference type="ARBA" id="ARBA00022833"/>
    </source>
</evidence>
<feature type="binding site" evidence="19">
    <location>
        <position position="208"/>
    </location>
    <ligand>
        <name>Zn(2+)</name>
        <dbReference type="ChEBI" id="CHEBI:29105"/>
    </ligand>
</feature>
<organism evidence="25 26">
    <name type="scientific">Desulfuromonas thiophila</name>
    <dbReference type="NCBI Taxonomy" id="57664"/>
    <lineage>
        <taxon>Bacteria</taxon>
        <taxon>Pseudomonadati</taxon>
        <taxon>Thermodesulfobacteriota</taxon>
        <taxon>Desulfuromonadia</taxon>
        <taxon>Desulfuromonadales</taxon>
        <taxon>Desulfuromonadaceae</taxon>
        <taxon>Desulfuromonas</taxon>
    </lineage>
</organism>
<dbReference type="SUPFAM" id="SSF47644">
    <property type="entry name" value="Methionine synthase domain"/>
    <property type="match status" value="1"/>
</dbReference>
<dbReference type="SUPFAM" id="SSF82282">
    <property type="entry name" value="Homocysteine S-methyltransferase"/>
    <property type="match status" value="1"/>
</dbReference>
<dbReference type="EC" id="2.1.1.13" evidence="6"/>
<dbReference type="PANTHER" id="PTHR45833">
    <property type="entry name" value="METHIONINE SYNTHASE"/>
    <property type="match status" value="1"/>
</dbReference>
<dbReference type="GO" id="GO:0032259">
    <property type="term" value="P:methylation"/>
    <property type="evidence" value="ECO:0007669"/>
    <property type="project" value="UniProtKB-KW"/>
</dbReference>
<feature type="binding site" evidence="19">
    <location>
        <position position="274"/>
    </location>
    <ligand>
        <name>Zn(2+)</name>
        <dbReference type="ChEBI" id="CHEBI:29105"/>
    </ligand>
</feature>
<feature type="domain" description="B12-binding N-terminal" evidence="24">
    <location>
        <begin position="583"/>
        <end position="677"/>
    </location>
</feature>
<gene>
    <name evidence="25" type="ORF">SAMN05661003_1293</name>
</gene>
<dbReference type="Gene3D" id="3.20.20.20">
    <property type="entry name" value="Dihydropteroate synthase-like"/>
    <property type="match status" value="1"/>
</dbReference>
<keyword evidence="12" id="KW-0949">S-adenosyl-L-methionine</keyword>
<comment type="function">
    <text evidence="17">Catalyzes the transfer of a methyl group from methyl-cobalamin to homocysteine, yielding enzyme-bound cob(I)alamin and methionine. Subsequently, remethylates the cofactor using methyltetrahydrofolate.</text>
</comment>
<evidence type="ECO:0000256" key="18">
    <source>
        <dbReference type="ARBA" id="ARBA00031040"/>
    </source>
</evidence>
<dbReference type="InterPro" id="IPR003726">
    <property type="entry name" value="HCY_dom"/>
</dbReference>
<evidence type="ECO:0000256" key="6">
    <source>
        <dbReference type="ARBA" id="ARBA00012032"/>
    </source>
</evidence>
<feature type="domain" description="B12-binding" evidence="23">
    <location>
        <begin position="680"/>
        <end position="810"/>
    </location>
</feature>
<accession>A0A1G7F624</accession>
<dbReference type="UniPathway" id="UPA00051">
    <property type="reaction ID" value="UER00081"/>
</dbReference>
<evidence type="ECO:0000313" key="26">
    <source>
        <dbReference type="Proteomes" id="UP000243205"/>
    </source>
</evidence>
<dbReference type="SMART" id="SM01018">
    <property type="entry name" value="B12-binding_2"/>
    <property type="match status" value="1"/>
</dbReference>
<sequence length="822" mass="87039">MTRQEFRKLVSQRVLILDGATGTELARRGMPAGVSPEAWVLDNPQVMQEIQRAYLAAGSDAVYTCSFGGNRFKLQEFGLDDRTAEINTELARISREAVGERALVFGDLAPTGLFVEPFGDLLFEDAVAAYAEQARALTAGGVDGFVIETMMDLQEARAALIAVREVCDLPVMVSMTFGSDGRTLNGSDPLSALITLQSLGADAVGCNCSTGPQDMAKVVAAMKPFATVPLLAKPNAGMPRLINGVTTFDMSFEEFGSHMPRLVEAGAAILGGCCGTNPDYIRTLQESTASLRPAVPLRQWTAAVSSYRETVCISNDLPLTIFGGKINPSGNPALADSLRKGDLVKVRRMAQEQARRGAAIIDINVHAQGVDEVAAMRGAVLAAAKGCGKPVAVDTVNVAAAEQALRVFPGRGILNSVSARDGDMEAMCAVAARYGAMIVCMPLDKGGAGGGSAEAIERIEKIVACAGRYGIAPEDCLVDCLVFTAAAGPAAHRRALELIDWCARSGRFRSLAGISNLTYNLAVRQWFDSTFLCMAAGRGLTAAFIDTACDYTLNVACAVDALAGRDPRMGRYIARFGQQDAGVTATRGPRTLGEQVFDAVVGGDEEGMEQTIRLALEQGESPRSLVDDRLIPAINLVGDKFDRKEYFLPQLITCADTMRKGFSVLQPFLDAASGASGGKGPKVVLATVQGDIHDIGKNIVALMLNNYNFDVIDLGKDVSAEDIVRAARHHGAEIIGLSALMTTTMVEMKKVIDLARAEGLTKVRFMIGGAVVDQHYADEIGASGYASDAIGAVRLAQRFSDEGSRATSPEAAGKDVSDAPEI</sequence>
<feature type="domain" description="Pterin-binding" evidence="22">
    <location>
        <begin position="319"/>
        <end position="563"/>
    </location>
</feature>
<evidence type="ECO:0000256" key="4">
    <source>
        <dbReference type="ARBA" id="ARBA00005178"/>
    </source>
</evidence>
<proteinExistence type="inferred from homology"/>
<comment type="similarity">
    <text evidence="5">Belongs to the vitamin-B12 dependent methionine synthase family.</text>
</comment>
<evidence type="ECO:0000256" key="9">
    <source>
        <dbReference type="ARBA" id="ARBA00022605"/>
    </source>
</evidence>
<evidence type="ECO:0000259" key="21">
    <source>
        <dbReference type="PROSITE" id="PS50970"/>
    </source>
</evidence>
<dbReference type="PROSITE" id="PS51332">
    <property type="entry name" value="B12_BINDING"/>
    <property type="match status" value="1"/>
</dbReference>
<comment type="pathway">
    <text evidence="4">Amino-acid biosynthesis; L-methionine biosynthesis via de novo pathway; L-methionine from L-homocysteine (MetH route): step 1/1.</text>
</comment>
<evidence type="ECO:0000256" key="2">
    <source>
        <dbReference type="ARBA" id="ARBA00001947"/>
    </source>
</evidence>
<reference evidence="26" key="1">
    <citation type="submission" date="2016-10" db="EMBL/GenBank/DDBJ databases">
        <authorList>
            <person name="Varghese N."/>
            <person name="Submissions S."/>
        </authorList>
    </citation>
    <scope>NUCLEOTIDE SEQUENCE [LARGE SCALE GENOMIC DNA]</scope>
    <source>
        <strain evidence="26">DSM 8987</strain>
    </source>
</reference>
<evidence type="ECO:0000256" key="7">
    <source>
        <dbReference type="ARBA" id="ARBA00013998"/>
    </source>
</evidence>
<evidence type="ECO:0000259" key="22">
    <source>
        <dbReference type="PROSITE" id="PS50972"/>
    </source>
</evidence>
<evidence type="ECO:0000256" key="13">
    <source>
        <dbReference type="ARBA" id="ARBA00022723"/>
    </source>
</evidence>
<keyword evidence="26" id="KW-1185">Reference proteome</keyword>
<feature type="domain" description="Hcy-binding" evidence="21">
    <location>
        <begin position="3"/>
        <end position="288"/>
    </location>
</feature>
<dbReference type="OrthoDB" id="9803687at2"/>
<evidence type="ECO:0000256" key="11">
    <source>
        <dbReference type="ARBA" id="ARBA00022679"/>
    </source>
</evidence>
<keyword evidence="13 19" id="KW-0479">Metal-binding</keyword>
<dbReference type="Gene3D" id="3.40.50.280">
    <property type="entry name" value="Cobalamin-binding domain"/>
    <property type="match status" value="1"/>
</dbReference>
<evidence type="ECO:0000256" key="3">
    <source>
        <dbReference type="ARBA" id="ARBA00001956"/>
    </source>
</evidence>
<dbReference type="Gene3D" id="3.20.20.330">
    <property type="entry name" value="Homocysteine-binding-like domain"/>
    <property type="match status" value="1"/>
</dbReference>
<evidence type="ECO:0000256" key="8">
    <source>
        <dbReference type="ARBA" id="ARBA00022603"/>
    </source>
</evidence>
<dbReference type="Pfam" id="PF00809">
    <property type="entry name" value="Pterin_bind"/>
    <property type="match status" value="1"/>
</dbReference>
<dbReference type="Pfam" id="PF02310">
    <property type="entry name" value="B12-binding"/>
    <property type="match status" value="1"/>
</dbReference>
<protein>
    <recommendedName>
        <fullName evidence="7">Methionine synthase</fullName>
        <ecNumber evidence="6">2.1.1.13</ecNumber>
    </recommendedName>
    <alternativeName>
        <fullName evidence="18">5-methyltetrahydrofolate--homocysteine methyltransferase</fullName>
    </alternativeName>
</protein>
<dbReference type="Pfam" id="PF02607">
    <property type="entry name" value="B12-binding_2"/>
    <property type="match status" value="1"/>
</dbReference>
<evidence type="ECO:0000256" key="15">
    <source>
        <dbReference type="ARBA" id="ARBA00023167"/>
    </source>
</evidence>